<sequence length="1148" mass="128819">MSPLQHDNKTTKGSEESNPPTKPSTRNISVSDLDRDDKENGVNNEEELIDNRQESHPQQQHQQQQQELQQQGQDKPHPDEARILEISKALENPIQVLDEQHNPTMEHENNIMTTATTTSTTKDPPTTPIISNQSNPPVPHDGSFLMMDTLDLNGTTRTPSECPSITIVPRFSSPTEEPIVVKRSSSLQNSSTTINGIKYKYHRLLPNERDDEDNEDDDNHPIWGDNQGKIPIKPLNDTTQSSRLSSVTTTTDSTSINLWWFRIKMIISDCLPHQWDLTFNMVRDVLHHLLFTVTTDRFHYSTWLQQQLLGMSYIPYNTTLGRIASTCSTTTIPSMDSVHSLSQRRRKLRWQQHGRPAHISGLPNQGQSCFLNSVLQSLASLPTFLAYLDGIVQCQKKLQMAGIVVTRCNNNDDATTTASSRHDVQNDDDYLFSQQLLDLLDGINNLEEEMTNHTKNDSSNDDDDDDDDTMVEKKKMMMKKKKKKNGHLTAYNNNDRNGVVRPRKLLNPKPLLKRIGQTSKQFQVTSSSEQQDAQELLSALLGVIQSEAKLDLLSDQRLFMDSSNTDNQSGGCTSDYEILDGLGLDYDDSMMTLAMANVKEDEQISCHTLHKASTDKLGVGGKNNHSGLSSKQDNSNALLSLSGFLSMVESDQQQNQSEDGNGECQCLDDISTVTVQHEPSCTPKGRQPHRPPNEQTLCSTPTTTPTTTTSTPTTTCKKSNGHVPHRSSSTNRNQFASTMGTVWNRNTTISTMTPSPFSGWLGSTVQCTKCGHVRPIQNAPFLDVPLVPTSVPSYIGNAYHSPTPTLAPNSSSIPPCTLEECLAEFTSVERVQGVECRFCTIQREIENLEEESMMLRGAVETMEKKRLLQQQQQQQQQQQKQQKRRNDNTASTTTTTTTTTTREDIHLPVDETKALRDDLSKVERTLSHLRICDPDADDISAAGVPLLSSSIDDDDFFWNWNDEEQEQYQPPPPPTTTISAAAAAVTVMERCVARKCLLMTRLPSILCCHIQRRYFDPYSGKMEKCVQHVEFPHTLDVSPYCAYGPRANTLWAAGSFTNGTAGRDHNDNNCSHSQSRMNGPNPFEEGRILYQLESVIEHRGNANGGHYVAYRRDTVGRWYMISDTTVHCVSWQDVRCSQAYLLFYEAML</sequence>
<dbReference type="OrthoDB" id="2248014at2759"/>
<evidence type="ECO:0000256" key="8">
    <source>
        <dbReference type="SAM" id="MobiDB-lite"/>
    </source>
</evidence>
<feature type="region of interest" description="Disordered" evidence="8">
    <location>
        <begin position="1"/>
        <end position="77"/>
    </location>
</feature>
<comment type="similarity">
    <text evidence="2">Belongs to the peptidase C19 family.</text>
</comment>
<dbReference type="AlphaFoldDB" id="A0A9K3K9T6"/>
<evidence type="ECO:0000256" key="2">
    <source>
        <dbReference type="ARBA" id="ARBA00009085"/>
    </source>
</evidence>
<feature type="region of interest" description="Disordered" evidence="8">
    <location>
        <begin position="866"/>
        <end position="905"/>
    </location>
</feature>
<evidence type="ECO:0000256" key="1">
    <source>
        <dbReference type="ARBA" id="ARBA00000707"/>
    </source>
</evidence>
<feature type="compositionally biased region" description="Polar residues" evidence="8">
    <location>
        <begin position="16"/>
        <end position="30"/>
    </location>
</feature>
<comment type="caution">
    <text evidence="10">The sequence shown here is derived from an EMBL/GenBank/DDBJ whole genome shotgun (WGS) entry which is preliminary data.</text>
</comment>
<protein>
    <recommendedName>
        <fullName evidence="3">ubiquitinyl hydrolase 1</fullName>
        <ecNumber evidence="3">3.4.19.12</ecNumber>
    </recommendedName>
</protein>
<feature type="compositionally biased region" description="Low complexity" evidence="8">
    <location>
        <begin position="869"/>
        <end position="880"/>
    </location>
</feature>
<dbReference type="InterPro" id="IPR028889">
    <property type="entry name" value="USP"/>
</dbReference>
<feature type="compositionally biased region" description="Low complexity" evidence="8">
    <location>
        <begin position="699"/>
        <end position="715"/>
    </location>
</feature>
<feature type="compositionally biased region" description="Basic residues" evidence="8">
    <location>
        <begin position="476"/>
        <end position="486"/>
    </location>
</feature>
<dbReference type="PANTHER" id="PTHR24006">
    <property type="entry name" value="UBIQUITIN CARBOXYL-TERMINAL HYDROLASE"/>
    <property type="match status" value="1"/>
</dbReference>
<keyword evidence="12" id="KW-1185">Reference proteome</keyword>
<feature type="compositionally biased region" description="Low complexity" evidence="8">
    <location>
        <begin position="58"/>
        <end position="73"/>
    </location>
</feature>
<dbReference type="PROSITE" id="PS00973">
    <property type="entry name" value="USP_2"/>
    <property type="match status" value="1"/>
</dbReference>
<dbReference type="PROSITE" id="PS00972">
    <property type="entry name" value="USP_1"/>
    <property type="match status" value="1"/>
</dbReference>
<dbReference type="EMBL" id="JAGRRH010000011">
    <property type="protein sequence ID" value="KAG7362547.1"/>
    <property type="molecule type" value="Genomic_DNA"/>
</dbReference>
<evidence type="ECO:0000256" key="7">
    <source>
        <dbReference type="ARBA" id="ARBA00022807"/>
    </source>
</evidence>
<evidence type="ECO:0000313" key="10">
    <source>
        <dbReference type="EMBL" id="KAG7339752.1"/>
    </source>
</evidence>
<keyword evidence="6 10" id="KW-0378">Hydrolase</keyword>
<feature type="region of interest" description="Disordered" evidence="8">
    <location>
        <begin position="116"/>
        <end position="138"/>
    </location>
</feature>
<accession>A0A9K3K9T6</accession>
<dbReference type="InterPro" id="IPR001394">
    <property type="entry name" value="Peptidase_C19_UCH"/>
</dbReference>
<evidence type="ECO:0000256" key="3">
    <source>
        <dbReference type="ARBA" id="ARBA00012759"/>
    </source>
</evidence>
<dbReference type="CDD" id="cd02257">
    <property type="entry name" value="Peptidase_C19"/>
    <property type="match status" value="1"/>
</dbReference>
<dbReference type="GO" id="GO:0006508">
    <property type="term" value="P:proteolysis"/>
    <property type="evidence" value="ECO:0007669"/>
    <property type="project" value="UniProtKB-KW"/>
</dbReference>
<feature type="compositionally biased region" description="Acidic residues" evidence="8">
    <location>
        <begin position="209"/>
        <end position="218"/>
    </location>
</feature>
<dbReference type="Pfam" id="PF00443">
    <property type="entry name" value="UCH"/>
    <property type="match status" value="1"/>
</dbReference>
<dbReference type="EC" id="3.4.19.12" evidence="3"/>
<feature type="region of interest" description="Disordered" evidence="8">
    <location>
        <begin position="476"/>
        <end position="502"/>
    </location>
</feature>
<evidence type="ECO:0000259" key="9">
    <source>
        <dbReference type="PROSITE" id="PS50235"/>
    </source>
</evidence>
<feature type="region of interest" description="Disordered" evidence="8">
    <location>
        <begin position="677"/>
        <end position="733"/>
    </location>
</feature>
<comment type="catalytic activity">
    <reaction evidence="1">
        <text>Thiol-dependent hydrolysis of ester, thioester, amide, peptide and isopeptide bonds formed by the C-terminal Gly of ubiquitin (a 76-residue protein attached to proteins as an intracellular targeting signal).</text>
        <dbReference type="EC" id="3.4.19.12"/>
    </reaction>
</comment>
<evidence type="ECO:0000256" key="4">
    <source>
        <dbReference type="ARBA" id="ARBA00022670"/>
    </source>
</evidence>
<feature type="region of interest" description="Disordered" evidence="8">
    <location>
        <begin position="208"/>
        <end position="246"/>
    </location>
</feature>
<evidence type="ECO:0000256" key="5">
    <source>
        <dbReference type="ARBA" id="ARBA00022786"/>
    </source>
</evidence>
<dbReference type="PANTHER" id="PTHR24006:SF888">
    <property type="entry name" value="UBIQUITIN CARBOXYL-TERMINAL HYDROLASE 30"/>
    <property type="match status" value="1"/>
</dbReference>
<proteinExistence type="inferred from homology"/>
<dbReference type="InterPro" id="IPR018200">
    <property type="entry name" value="USP_CS"/>
</dbReference>
<dbReference type="EMBL" id="JAGRRH010000030">
    <property type="protein sequence ID" value="KAG7339752.1"/>
    <property type="molecule type" value="Genomic_DNA"/>
</dbReference>
<dbReference type="PROSITE" id="PS50235">
    <property type="entry name" value="USP_3"/>
    <property type="match status" value="1"/>
</dbReference>
<reference evidence="10" key="2">
    <citation type="submission" date="2021-04" db="EMBL/GenBank/DDBJ databases">
        <authorList>
            <person name="Podell S."/>
        </authorList>
    </citation>
    <scope>NUCLEOTIDE SEQUENCE</scope>
    <source>
        <strain evidence="10">Hildebrandi</strain>
    </source>
</reference>
<dbReference type="InterPro" id="IPR050164">
    <property type="entry name" value="Peptidase_C19"/>
</dbReference>
<dbReference type="GO" id="GO:0016579">
    <property type="term" value="P:protein deubiquitination"/>
    <property type="evidence" value="ECO:0007669"/>
    <property type="project" value="InterPro"/>
</dbReference>
<evidence type="ECO:0000256" key="6">
    <source>
        <dbReference type="ARBA" id="ARBA00022801"/>
    </source>
</evidence>
<keyword evidence="4" id="KW-0645">Protease</keyword>
<name>A0A9K3K9T6_9STRA</name>
<keyword evidence="7" id="KW-0788">Thiol protease</keyword>
<evidence type="ECO:0000313" key="12">
    <source>
        <dbReference type="Proteomes" id="UP000693970"/>
    </source>
</evidence>
<dbReference type="GO" id="GO:0005829">
    <property type="term" value="C:cytosol"/>
    <property type="evidence" value="ECO:0007669"/>
    <property type="project" value="TreeGrafter"/>
</dbReference>
<feature type="compositionally biased region" description="Basic and acidic residues" evidence="8">
    <location>
        <begin position="1"/>
        <end position="15"/>
    </location>
</feature>
<dbReference type="Proteomes" id="UP000693970">
    <property type="component" value="Unassembled WGS sequence"/>
</dbReference>
<feature type="domain" description="USP" evidence="9">
    <location>
        <begin position="360"/>
        <end position="1147"/>
    </location>
</feature>
<organism evidence="10 12">
    <name type="scientific">Nitzschia inconspicua</name>
    <dbReference type="NCBI Taxonomy" id="303405"/>
    <lineage>
        <taxon>Eukaryota</taxon>
        <taxon>Sar</taxon>
        <taxon>Stramenopiles</taxon>
        <taxon>Ochrophyta</taxon>
        <taxon>Bacillariophyta</taxon>
        <taxon>Bacillariophyceae</taxon>
        <taxon>Bacillariophycidae</taxon>
        <taxon>Bacillariales</taxon>
        <taxon>Bacillariaceae</taxon>
        <taxon>Nitzschia</taxon>
    </lineage>
</organism>
<reference evidence="10" key="1">
    <citation type="journal article" date="2021" name="Sci. Rep.">
        <title>Diploid genomic architecture of Nitzschia inconspicua, an elite biomass production diatom.</title>
        <authorList>
            <person name="Oliver A."/>
            <person name="Podell S."/>
            <person name="Pinowska A."/>
            <person name="Traller J.C."/>
            <person name="Smith S.R."/>
            <person name="McClure R."/>
            <person name="Beliaev A."/>
            <person name="Bohutskyi P."/>
            <person name="Hill E.A."/>
            <person name="Rabines A."/>
            <person name="Zheng H."/>
            <person name="Allen L.Z."/>
            <person name="Kuo A."/>
            <person name="Grigoriev I.V."/>
            <person name="Allen A.E."/>
            <person name="Hazlebeck D."/>
            <person name="Allen E.E."/>
        </authorList>
    </citation>
    <scope>NUCLEOTIDE SEQUENCE</scope>
    <source>
        <strain evidence="10">Hildebrandi</strain>
    </source>
</reference>
<dbReference type="GO" id="GO:0004843">
    <property type="term" value="F:cysteine-type deubiquitinase activity"/>
    <property type="evidence" value="ECO:0007669"/>
    <property type="project" value="UniProtKB-EC"/>
</dbReference>
<dbReference type="GO" id="GO:0005634">
    <property type="term" value="C:nucleus"/>
    <property type="evidence" value="ECO:0007669"/>
    <property type="project" value="TreeGrafter"/>
</dbReference>
<keyword evidence="5" id="KW-0833">Ubl conjugation pathway</keyword>
<evidence type="ECO:0000313" key="11">
    <source>
        <dbReference type="EMBL" id="KAG7362547.1"/>
    </source>
</evidence>
<gene>
    <name evidence="11" type="ORF">IV203_025431</name>
    <name evidence="10" type="ORF">IV203_028213</name>
</gene>